<dbReference type="SUPFAM" id="SSF56925">
    <property type="entry name" value="OMPA-like"/>
    <property type="match status" value="1"/>
</dbReference>
<evidence type="ECO:0000256" key="2">
    <source>
        <dbReference type="ARBA" id="ARBA00005710"/>
    </source>
</evidence>
<evidence type="ECO:0000256" key="8">
    <source>
        <dbReference type="ARBA" id="ARBA00023136"/>
    </source>
</evidence>
<dbReference type="GO" id="GO:0015288">
    <property type="term" value="F:porin activity"/>
    <property type="evidence" value="ECO:0007669"/>
    <property type="project" value="UniProtKB-KW"/>
</dbReference>
<dbReference type="InterPro" id="IPR050330">
    <property type="entry name" value="Bact_OuterMem_StrucFunc"/>
</dbReference>
<protein>
    <recommendedName>
        <fullName evidence="13">OmpA-like domain-containing protein</fullName>
    </recommendedName>
</protein>
<keyword evidence="12" id="KW-0732">Signal</keyword>
<evidence type="ECO:0000256" key="3">
    <source>
        <dbReference type="ARBA" id="ARBA00022448"/>
    </source>
</evidence>
<dbReference type="InterPro" id="IPR036737">
    <property type="entry name" value="OmpA-like_sf"/>
</dbReference>
<feature type="chain" id="PRO_5009173579" description="OmpA-like domain-containing protein" evidence="12">
    <location>
        <begin position="24"/>
        <end position="338"/>
    </location>
</feature>
<dbReference type="Gene3D" id="2.40.160.20">
    <property type="match status" value="1"/>
</dbReference>
<keyword evidence="9" id="KW-0998">Cell outer membrane</keyword>
<dbReference type="CDD" id="cd07185">
    <property type="entry name" value="OmpA_C-like"/>
    <property type="match status" value="1"/>
</dbReference>
<dbReference type="PRINTS" id="PR01021">
    <property type="entry name" value="OMPADOMAIN"/>
</dbReference>
<evidence type="ECO:0000313" key="14">
    <source>
        <dbReference type="EMBL" id="OEE79238.1"/>
    </source>
</evidence>
<feature type="domain" description="OmpA-like" evidence="13">
    <location>
        <begin position="216"/>
        <end position="333"/>
    </location>
</feature>
<evidence type="ECO:0000256" key="1">
    <source>
        <dbReference type="ARBA" id="ARBA00004571"/>
    </source>
</evidence>
<sequence>MKKLALLVSAALLSGGMASNAIAQQTYVGAKVGTTWIDDGCDQSSPCDDDTYGVGLYLGYDFSDYVALELGYDYLGEFKTNINKGGANYFSEQKLTALSLAPKFSLPLNEKFDLFAKIGGAYMDFGDDNDTVLTGGVGAEYSYTDNFAVRIEYQRFQNMTDYYVKDLDANFLSLGLTYRFGQSAPAVYQEPVVAEPKAVEPEPVKEMEPAPQPVTTTQMISESFNAELFSNNSSTLTPAAADSFKPLLNLLLTYPQAKAEIVGYTDSSGAASYNQKLSEKRAESVADYLISEGVNPQQVTASGKGENNPIASNATAEGRSENRRVEVTIPSFEHTETK</sequence>
<keyword evidence="4" id="KW-1134">Transmembrane beta strand</keyword>
<evidence type="ECO:0000256" key="7">
    <source>
        <dbReference type="ARBA" id="ARBA00023114"/>
    </source>
</evidence>
<dbReference type="InterPro" id="IPR006665">
    <property type="entry name" value="OmpA-like"/>
</dbReference>
<dbReference type="SUPFAM" id="SSF103088">
    <property type="entry name" value="OmpA-like"/>
    <property type="match status" value="1"/>
</dbReference>
<accession>A0A1E5D6M2</accession>
<reference evidence="14 15" key="1">
    <citation type="journal article" date="2012" name="Science">
        <title>Ecological populations of bacteria act as socially cohesive units of antibiotic production and resistance.</title>
        <authorList>
            <person name="Cordero O.X."/>
            <person name="Wildschutte H."/>
            <person name="Kirkup B."/>
            <person name="Proehl S."/>
            <person name="Ngo L."/>
            <person name="Hussain F."/>
            <person name="Le Roux F."/>
            <person name="Mincer T."/>
            <person name="Polz M.F."/>
        </authorList>
    </citation>
    <scope>NUCLEOTIDE SEQUENCE [LARGE SCALE GENOMIC DNA]</scope>
    <source>
        <strain evidence="14 15">FF-238</strain>
    </source>
</reference>
<evidence type="ECO:0000256" key="10">
    <source>
        <dbReference type="PROSITE-ProRule" id="PRU00473"/>
    </source>
</evidence>
<comment type="caution">
    <text evidence="14">The sequence shown here is derived from an EMBL/GenBank/DDBJ whole genome shotgun (WGS) entry which is preliminary data.</text>
</comment>
<comment type="subcellular location">
    <subcellularLocation>
        <location evidence="1">Cell outer membrane</location>
        <topology evidence="1">Multi-pass membrane protein</topology>
    </subcellularLocation>
</comment>
<dbReference type="PANTHER" id="PTHR30329">
    <property type="entry name" value="STATOR ELEMENT OF FLAGELLAR MOTOR COMPLEX"/>
    <property type="match status" value="1"/>
</dbReference>
<evidence type="ECO:0000256" key="12">
    <source>
        <dbReference type="SAM" id="SignalP"/>
    </source>
</evidence>
<dbReference type="Pfam" id="PF00691">
    <property type="entry name" value="OmpA"/>
    <property type="match status" value="1"/>
</dbReference>
<evidence type="ECO:0000256" key="11">
    <source>
        <dbReference type="SAM" id="MobiDB-lite"/>
    </source>
</evidence>
<dbReference type="InterPro" id="IPR000498">
    <property type="entry name" value="OmpA-like_TM_dom"/>
</dbReference>
<dbReference type="EMBL" id="AJYW02000028">
    <property type="protein sequence ID" value="OEE79238.1"/>
    <property type="molecule type" value="Genomic_DNA"/>
</dbReference>
<dbReference type="InterPro" id="IPR006664">
    <property type="entry name" value="OMP_bac"/>
</dbReference>
<keyword evidence="15" id="KW-1185">Reference proteome</keyword>
<dbReference type="PROSITE" id="PS51123">
    <property type="entry name" value="OMPA_2"/>
    <property type="match status" value="1"/>
</dbReference>
<dbReference type="InterPro" id="IPR011250">
    <property type="entry name" value="OMP/PagP_B-barrel"/>
</dbReference>
<dbReference type="Proteomes" id="UP000094165">
    <property type="component" value="Unassembled WGS sequence"/>
</dbReference>
<evidence type="ECO:0000256" key="4">
    <source>
        <dbReference type="ARBA" id="ARBA00022452"/>
    </source>
</evidence>
<keyword evidence="5" id="KW-0812">Transmembrane</keyword>
<evidence type="ECO:0000313" key="15">
    <source>
        <dbReference type="Proteomes" id="UP000094165"/>
    </source>
</evidence>
<comment type="similarity">
    <text evidence="2">Belongs to the outer membrane OOP (TC 1.B.6) superfamily. OmpA family.</text>
</comment>
<dbReference type="AlphaFoldDB" id="A0A1E5D6M2"/>
<dbReference type="RefSeq" id="WP_017052946.1">
    <property type="nucleotide sequence ID" value="NZ_AJYW02000028.1"/>
</dbReference>
<keyword evidence="8 10" id="KW-0472">Membrane</keyword>
<name>A0A1E5D6M2_9VIBR</name>
<evidence type="ECO:0000256" key="9">
    <source>
        <dbReference type="ARBA" id="ARBA00023237"/>
    </source>
</evidence>
<organism evidence="14 15">
    <name type="scientific">Vibrio genomosp. F6 str. FF-238</name>
    <dbReference type="NCBI Taxonomy" id="1191298"/>
    <lineage>
        <taxon>Bacteria</taxon>
        <taxon>Pseudomonadati</taxon>
        <taxon>Pseudomonadota</taxon>
        <taxon>Gammaproteobacteria</taxon>
        <taxon>Vibrionales</taxon>
        <taxon>Vibrionaceae</taxon>
        <taxon>Vibrio</taxon>
    </lineage>
</organism>
<proteinExistence type="inferred from homology"/>
<feature type="region of interest" description="Disordered" evidence="11">
    <location>
        <begin position="298"/>
        <end position="338"/>
    </location>
</feature>
<keyword evidence="7" id="KW-0626">Porin</keyword>
<dbReference type="PANTHER" id="PTHR30329:SF21">
    <property type="entry name" value="LIPOPROTEIN YIAD-RELATED"/>
    <property type="match status" value="1"/>
</dbReference>
<dbReference type="GO" id="GO:0009279">
    <property type="term" value="C:cell outer membrane"/>
    <property type="evidence" value="ECO:0007669"/>
    <property type="project" value="UniProtKB-SubCell"/>
</dbReference>
<feature type="signal peptide" evidence="12">
    <location>
        <begin position="1"/>
        <end position="23"/>
    </location>
</feature>
<evidence type="ECO:0000256" key="5">
    <source>
        <dbReference type="ARBA" id="ARBA00022692"/>
    </source>
</evidence>
<dbReference type="GO" id="GO:0046930">
    <property type="term" value="C:pore complex"/>
    <property type="evidence" value="ECO:0007669"/>
    <property type="project" value="UniProtKB-KW"/>
</dbReference>
<dbReference type="Pfam" id="PF01389">
    <property type="entry name" value="OmpA_membrane"/>
    <property type="match status" value="1"/>
</dbReference>
<evidence type="ECO:0000259" key="13">
    <source>
        <dbReference type="PROSITE" id="PS51123"/>
    </source>
</evidence>
<keyword evidence="3" id="KW-0813">Transport</keyword>
<keyword evidence="6" id="KW-0406">Ion transport</keyword>
<dbReference type="GO" id="GO:0006811">
    <property type="term" value="P:monoatomic ion transport"/>
    <property type="evidence" value="ECO:0007669"/>
    <property type="project" value="UniProtKB-KW"/>
</dbReference>
<dbReference type="Gene3D" id="3.30.1330.60">
    <property type="entry name" value="OmpA-like domain"/>
    <property type="match status" value="1"/>
</dbReference>
<evidence type="ECO:0000256" key="6">
    <source>
        <dbReference type="ARBA" id="ARBA00023065"/>
    </source>
</evidence>
<gene>
    <name evidence="14" type="ORF">A130_11950</name>
</gene>